<dbReference type="EMBL" id="GL379831">
    <property type="protein sequence ID" value="EGT51016.1"/>
    <property type="molecule type" value="Genomic_DNA"/>
</dbReference>
<dbReference type="SUPFAM" id="SSF56672">
    <property type="entry name" value="DNA/RNA polymerases"/>
    <property type="match status" value="1"/>
</dbReference>
<reference evidence="2" key="1">
    <citation type="submission" date="2011-07" db="EMBL/GenBank/DDBJ databases">
        <authorList>
            <consortium name="Caenorhabditis brenneri Sequencing and Analysis Consortium"/>
            <person name="Wilson R.K."/>
        </authorList>
    </citation>
    <scope>NUCLEOTIDE SEQUENCE [LARGE SCALE GENOMIC DNA]</scope>
    <source>
        <strain evidence="2">PB2801</strain>
    </source>
</reference>
<gene>
    <name evidence="1" type="ORF">CAEBREN_14692</name>
</gene>
<evidence type="ECO:0000313" key="1">
    <source>
        <dbReference type="EMBL" id="EGT51016.1"/>
    </source>
</evidence>
<accession>G0N2Q9</accession>
<evidence type="ECO:0000313" key="2">
    <source>
        <dbReference type="Proteomes" id="UP000008068"/>
    </source>
</evidence>
<keyword evidence="2" id="KW-1185">Reference proteome</keyword>
<sequence>MSEVNQGADDSVDVAVEVKKVETQAEDVTASVENGAPIAPIAQEFAPGADGTVSTNLEKLKTSPLLLRMARRLLRKSIKELTALWKKPRRVTFEVKSASWTSSRHIKTSTSSSKGLKELFVGLGVVLDHGMELKADKCKFAVNEIEFLGFLMSKLGIKRNPAKTRAIQEFPFPRAVKWHHSTGDLSRTSQR</sequence>
<name>G0N2Q9_CAEBE</name>
<dbReference type="OrthoDB" id="117296at2759"/>
<organism evidence="2">
    <name type="scientific">Caenorhabditis brenneri</name>
    <name type="common">Nematode worm</name>
    <dbReference type="NCBI Taxonomy" id="135651"/>
    <lineage>
        <taxon>Eukaryota</taxon>
        <taxon>Metazoa</taxon>
        <taxon>Ecdysozoa</taxon>
        <taxon>Nematoda</taxon>
        <taxon>Chromadorea</taxon>
        <taxon>Rhabditida</taxon>
        <taxon>Rhabditina</taxon>
        <taxon>Rhabditomorpha</taxon>
        <taxon>Rhabditoidea</taxon>
        <taxon>Rhabditidae</taxon>
        <taxon>Peloderinae</taxon>
        <taxon>Caenorhabditis</taxon>
    </lineage>
</organism>
<proteinExistence type="predicted"/>
<dbReference type="Proteomes" id="UP000008068">
    <property type="component" value="Unassembled WGS sequence"/>
</dbReference>
<dbReference type="InterPro" id="IPR043128">
    <property type="entry name" value="Rev_trsase/Diguanyl_cyclase"/>
</dbReference>
<dbReference type="InParanoid" id="G0N2Q9"/>
<dbReference type="HOGENOM" id="CLU_1422610_0_0_1"/>
<dbReference type="Gene3D" id="3.30.70.270">
    <property type="match status" value="1"/>
</dbReference>
<dbReference type="InterPro" id="IPR043502">
    <property type="entry name" value="DNA/RNA_pol_sf"/>
</dbReference>
<protein>
    <submittedName>
        <fullName evidence="1">Uncharacterized protein</fullName>
    </submittedName>
</protein>
<dbReference type="AlphaFoldDB" id="G0N2Q9"/>